<proteinExistence type="predicted"/>
<reference evidence="3" key="1">
    <citation type="submission" date="2022-10" db="EMBL/GenBank/DDBJ databases">
        <title>Culturing micro-colonial fungi from biological soil crusts in the Mojave desert and describing Neophaeococcomyces mojavensis, and introducing the new genera and species Taxawa tesnikishii.</title>
        <authorList>
            <person name="Kurbessoian T."/>
            <person name="Stajich J.E."/>
        </authorList>
    </citation>
    <scope>NUCLEOTIDE SEQUENCE</scope>
    <source>
        <strain evidence="3">TK_41</strain>
    </source>
</reference>
<evidence type="ECO:0000259" key="2">
    <source>
        <dbReference type="Pfam" id="PF17111"/>
    </source>
</evidence>
<sequence>MPVEPLSIAVACTSLISNVGKTSLEIYSFVSKVRNTHRDLDAVLKELSYLGLCLETLRNDAMVISKRVPQPLEHRVLLVLLNTAEVVKEMREMLDSLSSDRFGNQMKWAIYVQSDMNKLRNRLESHKASLEIALALLSLALTTAIKDDTSSIRRNVKETAFGLDQIAQVLAALPERVAAQLQVGALNEVAIIDTIRPALQLLAPEAPVANSAGKLESLFPPTNSKDQTPSNSDTIAV</sequence>
<organism evidence="3 4">
    <name type="scientific">Cladophialophora chaetospira</name>
    <dbReference type="NCBI Taxonomy" id="386627"/>
    <lineage>
        <taxon>Eukaryota</taxon>
        <taxon>Fungi</taxon>
        <taxon>Dikarya</taxon>
        <taxon>Ascomycota</taxon>
        <taxon>Pezizomycotina</taxon>
        <taxon>Eurotiomycetes</taxon>
        <taxon>Chaetothyriomycetidae</taxon>
        <taxon>Chaetothyriales</taxon>
        <taxon>Herpotrichiellaceae</taxon>
        <taxon>Cladophialophora</taxon>
    </lineage>
</organism>
<feature type="region of interest" description="Disordered" evidence="1">
    <location>
        <begin position="214"/>
        <end position="237"/>
    </location>
</feature>
<feature type="compositionally biased region" description="Polar residues" evidence="1">
    <location>
        <begin position="220"/>
        <end position="237"/>
    </location>
</feature>
<evidence type="ECO:0000313" key="4">
    <source>
        <dbReference type="Proteomes" id="UP001172673"/>
    </source>
</evidence>
<comment type="caution">
    <text evidence="3">The sequence shown here is derived from an EMBL/GenBank/DDBJ whole genome shotgun (WGS) entry which is preliminary data.</text>
</comment>
<name>A0AA39CGM8_9EURO</name>
<protein>
    <recommendedName>
        <fullName evidence="2">Azaphilone pigments biosynthesis cluster protein L N-terminal domain-containing protein</fullName>
    </recommendedName>
</protein>
<keyword evidence="4" id="KW-1185">Reference proteome</keyword>
<accession>A0AA39CGM8</accession>
<evidence type="ECO:0000256" key="1">
    <source>
        <dbReference type="SAM" id="MobiDB-lite"/>
    </source>
</evidence>
<gene>
    <name evidence="3" type="ORF">H2200_008476</name>
</gene>
<dbReference type="InterPro" id="IPR031348">
    <property type="entry name" value="PigL_N"/>
</dbReference>
<evidence type="ECO:0000313" key="3">
    <source>
        <dbReference type="EMBL" id="KAJ9607403.1"/>
    </source>
</evidence>
<feature type="domain" description="Azaphilone pigments biosynthesis cluster protein L N-terminal" evidence="2">
    <location>
        <begin position="4"/>
        <end position="166"/>
    </location>
</feature>
<dbReference type="Pfam" id="PF17111">
    <property type="entry name" value="PigL_N"/>
    <property type="match status" value="1"/>
</dbReference>
<dbReference type="AlphaFoldDB" id="A0AA39CGM8"/>
<dbReference type="Proteomes" id="UP001172673">
    <property type="component" value="Unassembled WGS sequence"/>
</dbReference>
<dbReference type="EMBL" id="JAPDRK010000012">
    <property type="protein sequence ID" value="KAJ9607403.1"/>
    <property type="molecule type" value="Genomic_DNA"/>
</dbReference>